<dbReference type="PANTHER" id="PTHR24031">
    <property type="entry name" value="RNA HELICASE"/>
    <property type="match status" value="1"/>
</dbReference>
<dbReference type="GO" id="GO:0003724">
    <property type="term" value="F:RNA helicase activity"/>
    <property type="evidence" value="ECO:0007669"/>
    <property type="project" value="UniProtKB-EC"/>
</dbReference>
<dbReference type="EMBL" id="LSSM01000518">
    <property type="protein sequence ID" value="OMJ28658.1"/>
    <property type="molecule type" value="Genomic_DNA"/>
</dbReference>
<evidence type="ECO:0000256" key="12">
    <source>
        <dbReference type="SAM" id="MobiDB-lite"/>
    </source>
</evidence>
<feature type="domain" description="Helicase ATP-binding" evidence="13">
    <location>
        <begin position="71"/>
        <end position="245"/>
    </location>
</feature>
<dbReference type="InterPro" id="IPR000629">
    <property type="entry name" value="RNA-helicase_DEAD-box_CS"/>
</dbReference>
<dbReference type="Gene3D" id="3.40.50.300">
    <property type="entry name" value="P-loop containing nucleotide triphosphate hydrolases"/>
    <property type="match status" value="2"/>
</dbReference>
<dbReference type="Pfam" id="PF13959">
    <property type="entry name" value="CTE_SPB4"/>
    <property type="match status" value="1"/>
</dbReference>
<dbReference type="SMART" id="SM00490">
    <property type="entry name" value="HELICc"/>
    <property type="match status" value="1"/>
</dbReference>
<dbReference type="GO" id="GO:0003723">
    <property type="term" value="F:RNA binding"/>
    <property type="evidence" value="ECO:0007669"/>
    <property type="project" value="UniProtKB-UniRule"/>
</dbReference>
<keyword evidence="4 10" id="KW-0547">Nucleotide-binding</keyword>
<comment type="similarity">
    <text evidence="10">Belongs to the DEAD box helicase family.</text>
</comment>
<gene>
    <name evidence="16" type="ORF">AYI69_g1865</name>
</gene>
<dbReference type="SMART" id="SM01178">
    <property type="entry name" value="DUF4217"/>
    <property type="match status" value="1"/>
</dbReference>
<dbReference type="InterPro" id="IPR025313">
    <property type="entry name" value="SPB4-like_CTE"/>
</dbReference>
<evidence type="ECO:0000256" key="1">
    <source>
        <dbReference type="ARBA" id="ARBA00004604"/>
    </source>
</evidence>
<dbReference type="GO" id="GO:0006364">
    <property type="term" value="P:rRNA processing"/>
    <property type="evidence" value="ECO:0007669"/>
    <property type="project" value="UniProtKB-KW"/>
</dbReference>
<dbReference type="InterPro" id="IPR014014">
    <property type="entry name" value="RNA_helicase_DEAD_Q_motif"/>
</dbReference>
<dbReference type="AlphaFoldDB" id="A0A1R1YP29"/>
<dbReference type="PROSITE" id="PS51192">
    <property type="entry name" value="HELICASE_ATP_BIND_1"/>
    <property type="match status" value="1"/>
</dbReference>
<evidence type="ECO:0000256" key="2">
    <source>
        <dbReference type="ARBA" id="ARBA00022517"/>
    </source>
</evidence>
<name>A0A1R1YP29_9FUNG</name>
<reference evidence="17" key="1">
    <citation type="submission" date="2017-01" db="EMBL/GenBank/DDBJ databases">
        <authorList>
            <person name="Wang Y."/>
            <person name="White M."/>
            <person name="Kvist S."/>
            <person name="Moncalvo J.-M."/>
        </authorList>
    </citation>
    <scope>NUCLEOTIDE SEQUENCE [LARGE SCALE GENOMIC DNA]</scope>
    <source>
        <strain evidence="17">ID-206-W2</strain>
    </source>
</reference>
<evidence type="ECO:0000259" key="14">
    <source>
        <dbReference type="PROSITE" id="PS51194"/>
    </source>
</evidence>
<comment type="domain">
    <text evidence="11">The Q motif is unique to and characteristic of the DEAD box family of RNA helicases and controls ATP binding and hydrolysis.</text>
</comment>
<evidence type="ECO:0000313" key="17">
    <source>
        <dbReference type="Proteomes" id="UP000187429"/>
    </source>
</evidence>
<comment type="caution">
    <text evidence="16">The sequence shown here is derived from an EMBL/GenBank/DDBJ whole genome shotgun (WGS) entry which is preliminary data.</text>
</comment>
<keyword evidence="5 10" id="KW-0378">Hydrolase</keyword>
<keyword evidence="8 11" id="KW-0694">RNA-binding</keyword>
<dbReference type="GO" id="GO:0005730">
    <property type="term" value="C:nucleolus"/>
    <property type="evidence" value="ECO:0007669"/>
    <property type="project" value="UniProtKB-SubCell"/>
</dbReference>
<evidence type="ECO:0000256" key="10">
    <source>
        <dbReference type="RuleBase" id="RU000492"/>
    </source>
</evidence>
<evidence type="ECO:0000256" key="11">
    <source>
        <dbReference type="RuleBase" id="RU365068"/>
    </source>
</evidence>
<proteinExistence type="inferred from homology"/>
<dbReference type="InterPro" id="IPR001650">
    <property type="entry name" value="Helicase_C-like"/>
</dbReference>
<feature type="compositionally biased region" description="Low complexity" evidence="12">
    <location>
        <begin position="706"/>
        <end position="719"/>
    </location>
</feature>
<dbReference type="InterPro" id="IPR027417">
    <property type="entry name" value="P-loop_NTPase"/>
</dbReference>
<keyword evidence="6 10" id="KW-0347">Helicase</keyword>
<keyword evidence="17" id="KW-1185">Reference proteome</keyword>
<sequence>MAYKNKKLSKAKKIELRAQELKHIEEISAQAKELIEAPNKLFSELPLSKKTLAGLSSGKYVEMTDIQNKSLPLSLAKKDVMGAAKTGSGKTLAFLIPILEILYREKWTRLDGLGALVISPTRELAVQIFEVLCKIGKKHSFSAGLIIGGKDVTEERERLSKMNILVSTPGRLLQHMDQAPEFDLSNLQVLVLDEADRLLDMGFKNTINAIIENVPKKRQTLLFSATQTKSVKDLARLSLKDPEYVAVHESSTNATPQKLNQYYLETELPKKLEVLYSFIKTHLKSRILVFMSSCKQVRFVYETFCKLQPGVPLLHLYGKQKQMARVHVYERFMRMPFACMFCTDIAARGLDFPAVDWVIQLDCPEDVDTYIHRVGRSARYDSVGNALMFLLPSEIEFVDLLEKRKIPISKINAKQNKTLSISSQLQHFCFQETEIKYLGQKAFISYVRSVYLQKLKSVFDVHSLPINEFAESLGLPDTESKKPSKEVVTKFSKMVNRKNIGVLADHYSKILDRTESGFNGEDSSDDENFLVPKKSTSNGNNDENESPDNMSKELIAEKSNQYVKVLAINPVTNMPVVVPNIPESEMNRRQLKKAKEKILKNLKNTRHVFDDEGNLKPIIEMSDETSFYKAGDVNSQVHSYASESYNKMKDIDLEDKLLAKEKRRLKRALKKQKAKESEYDSKSQVAVLDTQNQYSSEDDNQSGNDYNSNGDESGYSSSSVGKTKKDSSNYQNSAKSDNEYSSDAYYSDDQDNYHDSVKPNKKSKLSTSNTDDSLNLEDQEKLALKLLGLD</sequence>
<feature type="region of interest" description="Disordered" evidence="12">
    <location>
        <begin position="669"/>
        <end position="778"/>
    </location>
</feature>
<comment type="function">
    <text evidence="11">RNA helicase.</text>
</comment>
<dbReference type="PROSITE" id="PS51194">
    <property type="entry name" value="HELICASE_CTER"/>
    <property type="match status" value="1"/>
</dbReference>
<keyword evidence="2" id="KW-0690">Ribosome biogenesis</keyword>
<evidence type="ECO:0000256" key="8">
    <source>
        <dbReference type="ARBA" id="ARBA00022884"/>
    </source>
</evidence>
<dbReference type="GO" id="GO:0005524">
    <property type="term" value="F:ATP binding"/>
    <property type="evidence" value="ECO:0007669"/>
    <property type="project" value="UniProtKB-UniRule"/>
</dbReference>
<feature type="domain" description="Helicase C-terminal" evidence="14">
    <location>
        <begin position="271"/>
        <end position="422"/>
    </location>
</feature>
<dbReference type="Pfam" id="PF00271">
    <property type="entry name" value="Helicase_C"/>
    <property type="match status" value="1"/>
</dbReference>
<comment type="subcellular location">
    <subcellularLocation>
        <location evidence="1">Nucleus</location>
        <location evidence="1">Nucleolus</location>
    </subcellularLocation>
</comment>
<dbReference type="GO" id="GO:0016887">
    <property type="term" value="F:ATP hydrolysis activity"/>
    <property type="evidence" value="ECO:0007669"/>
    <property type="project" value="RHEA"/>
</dbReference>
<dbReference type="PROSITE" id="PS51195">
    <property type="entry name" value="Q_MOTIF"/>
    <property type="match status" value="1"/>
</dbReference>
<evidence type="ECO:0000256" key="7">
    <source>
        <dbReference type="ARBA" id="ARBA00022840"/>
    </source>
</evidence>
<evidence type="ECO:0000313" key="16">
    <source>
        <dbReference type="EMBL" id="OMJ28658.1"/>
    </source>
</evidence>
<organism evidence="16 17">
    <name type="scientific">Smittium culicis</name>
    <dbReference type="NCBI Taxonomy" id="133412"/>
    <lineage>
        <taxon>Eukaryota</taxon>
        <taxon>Fungi</taxon>
        <taxon>Fungi incertae sedis</taxon>
        <taxon>Zoopagomycota</taxon>
        <taxon>Kickxellomycotina</taxon>
        <taxon>Harpellomycetes</taxon>
        <taxon>Harpellales</taxon>
        <taxon>Legeriomycetaceae</taxon>
        <taxon>Smittium</taxon>
    </lineage>
</organism>
<feature type="domain" description="DEAD-box RNA helicase Q" evidence="15">
    <location>
        <begin position="40"/>
        <end position="68"/>
    </location>
</feature>
<dbReference type="CDD" id="cd18787">
    <property type="entry name" value="SF2_C_DEAD"/>
    <property type="match status" value="1"/>
</dbReference>
<keyword evidence="3" id="KW-0698">rRNA processing</keyword>
<dbReference type="Pfam" id="PF00270">
    <property type="entry name" value="DEAD"/>
    <property type="match status" value="1"/>
</dbReference>
<comment type="catalytic activity">
    <reaction evidence="11">
        <text>ATP + H2O = ADP + phosphate + H(+)</text>
        <dbReference type="Rhea" id="RHEA:13065"/>
        <dbReference type="ChEBI" id="CHEBI:15377"/>
        <dbReference type="ChEBI" id="CHEBI:15378"/>
        <dbReference type="ChEBI" id="CHEBI:30616"/>
        <dbReference type="ChEBI" id="CHEBI:43474"/>
        <dbReference type="ChEBI" id="CHEBI:456216"/>
        <dbReference type="EC" id="3.6.4.13"/>
    </reaction>
</comment>
<protein>
    <recommendedName>
        <fullName evidence="11">ATP-dependent RNA helicase</fullName>
        <ecNumber evidence="11">3.6.4.13</ecNumber>
    </recommendedName>
</protein>
<feature type="region of interest" description="Disordered" evidence="12">
    <location>
        <begin position="517"/>
        <end position="549"/>
    </location>
</feature>
<dbReference type="OrthoDB" id="10259640at2759"/>
<dbReference type="CDD" id="cd17941">
    <property type="entry name" value="DEADc_DDX10"/>
    <property type="match status" value="1"/>
</dbReference>
<dbReference type="EC" id="3.6.4.13" evidence="11"/>
<evidence type="ECO:0000259" key="13">
    <source>
        <dbReference type="PROSITE" id="PS51192"/>
    </source>
</evidence>
<dbReference type="InterPro" id="IPR011545">
    <property type="entry name" value="DEAD/DEAH_box_helicase_dom"/>
</dbReference>
<evidence type="ECO:0000256" key="3">
    <source>
        <dbReference type="ARBA" id="ARBA00022552"/>
    </source>
</evidence>
<dbReference type="SUPFAM" id="SSF52540">
    <property type="entry name" value="P-loop containing nucleoside triphosphate hydrolases"/>
    <property type="match status" value="1"/>
</dbReference>
<dbReference type="PROSITE" id="PS00039">
    <property type="entry name" value="DEAD_ATP_HELICASE"/>
    <property type="match status" value="1"/>
</dbReference>
<evidence type="ECO:0000256" key="6">
    <source>
        <dbReference type="ARBA" id="ARBA00022806"/>
    </source>
</evidence>
<evidence type="ECO:0000259" key="15">
    <source>
        <dbReference type="PROSITE" id="PS51195"/>
    </source>
</evidence>
<evidence type="ECO:0000256" key="4">
    <source>
        <dbReference type="ARBA" id="ARBA00022741"/>
    </source>
</evidence>
<dbReference type="SMART" id="SM00487">
    <property type="entry name" value="DEXDc"/>
    <property type="match status" value="1"/>
</dbReference>
<keyword evidence="7 10" id="KW-0067">ATP-binding</keyword>
<evidence type="ECO:0000256" key="5">
    <source>
        <dbReference type="ARBA" id="ARBA00022801"/>
    </source>
</evidence>
<accession>A0A1R1YP29</accession>
<feature type="compositionally biased region" description="Polar residues" evidence="12">
    <location>
        <begin position="689"/>
        <end position="705"/>
    </location>
</feature>
<evidence type="ECO:0000256" key="9">
    <source>
        <dbReference type="PROSITE-ProRule" id="PRU00552"/>
    </source>
</evidence>
<feature type="short sequence motif" description="Q motif" evidence="9">
    <location>
        <begin position="40"/>
        <end position="68"/>
    </location>
</feature>
<dbReference type="Proteomes" id="UP000187429">
    <property type="component" value="Unassembled WGS sequence"/>
</dbReference>
<dbReference type="InterPro" id="IPR014001">
    <property type="entry name" value="Helicase_ATP-bd"/>
</dbReference>